<name>A0A162J8U0_9FUSO</name>
<dbReference type="RefSeq" id="WP_062680932.1">
    <property type="nucleotide sequence ID" value="NZ_CAXOUF010000029.1"/>
</dbReference>
<dbReference type="AlphaFoldDB" id="A0A162J8U0"/>
<dbReference type="EMBL" id="LVEA01000001">
    <property type="protein sequence ID" value="KYL05350.1"/>
    <property type="molecule type" value="Genomic_DNA"/>
</dbReference>
<sequence length="377" mass="44040">MYKIQNQSFEELINSISSAIGISIDSSSFDYDILKAFYEYNKLCNSKIEEKLNSLLYENMSGTDLDDFLSFYNIYRIQGNNDDLYEVELLFSSEDSLLLEKDCLLEIDGRIYQTVSNFQIGNSVEKISLQRSNERTIEHQLISKDFKIIIDADKAKISSDKNIFEEIQKLYLISIRRIPNEVETDFEFLSRAKSILQNFGYSNKEKIKNQLLQDKRIKNVHIEDSNGVSYITIYPYDTNKLDEIIINAKHIVNYFKDSNIQLLKPNIVEVNVFGLKEQIDFLANKEEIMNSVIQNLKLVLNTSYMENEEVKIKKEILLNSVKETLSTFSNLEIKKELLGINYNYYFRENYRTPIYNKDVDEVLIIHSYDVVTEGSVL</sequence>
<dbReference type="Proteomes" id="UP000075816">
    <property type="component" value="Unassembled WGS sequence"/>
</dbReference>
<reference evidence="1 2" key="1">
    <citation type="submission" date="2016-03" db="EMBL/GenBank/DDBJ databases">
        <title>Comparative genomics of human isolates of Fusobacterium necrophorum.</title>
        <authorList>
            <person name="Jensen A."/>
            <person name="Bank S."/>
            <person name="Andersen P.S."/>
            <person name="Kristensen L.H."/>
            <person name="Prag J."/>
        </authorList>
    </citation>
    <scope>NUCLEOTIDE SEQUENCE [LARGE SCALE GENOMIC DNA]</scope>
    <source>
        <strain evidence="1 2">LS_1264</strain>
    </source>
</reference>
<organism evidence="1 2">
    <name type="scientific">Fusobacterium necrophorum subsp. funduliforme</name>
    <dbReference type="NCBI Taxonomy" id="143387"/>
    <lineage>
        <taxon>Bacteria</taxon>
        <taxon>Fusobacteriati</taxon>
        <taxon>Fusobacteriota</taxon>
        <taxon>Fusobacteriia</taxon>
        <taxon>Fusobacteriales</taxon>
        <taxon>Fusobacteriaceae</taxon>
        <taxon>Fusobacterium</taxon>
    </lineage>
</organism>
<proteinExistence type="predicted"/>
<evidence type="ECO:0000313" key="2">
    <source>
        <dbReference type="Proteomes" id="UP000075816"/>
    </source>
</evidence>
<accession>A0A162J8U0</accession>
<gene>
    <name evidence="1" type="ORF">A2J07_01020</name>
</gene>
<comment type="caution">
    <text evidence="1">The sequence shown here is derived from an EMBL/GenBank/DDBJ whole genome shotgun (WGS) entry which is preliminary data.</text>
</comment>
<evidence type="ECO:0000313" key="1">
    <source>
        <dbReference type="EMBL" id="KYL05350.1"/>
    </source>
</evidence>
<protein>
    <submittedName>
        <fullName evidence="1">Uncharacterized protein</fullName>
    </submittedName>
</protein>